<dbReference type="Gramene" id="OB03G43320.1">
    <property type="protein sequence ID" value="OB03G43320.1"/>
    <property type="gene ID" value="OB03G43320"/>
</dbReference>
<proteinExistence type="predicted"/>
<dbReference type="Gene3D" id="3.60.10.10">
    <property type="entry name" value="Endonuclease/exonuclease/phosphatase"/>
    <property type="match status" value="1"/>
</dbReference>
<dbReference type="AlphaFoldDB" id="J3LTF6"/>
<dbReference type="GO" id="GO:0003824">
    <property type="term" value="F:catalytic activity"/>
    <property type="evidence" value="ECO:0007669"/>
    <property type="project" value="InterPro"/>
</dbReference>
<name>J3LTF6_ORYBR</name>
<dbReference type="STRING" id="4533.J3LTF6"/>
<feature type="domain" description="Reverse transcriptase" evidence="1">
    <location>
        <begin position="547"/>
        <end position="645"/>
    </location>
</feature>
<dbReference type="Pfam" id="PF03372">
    <property type="entry name" value="Exo_endo_phos"/>
    <property type="match status" value="1"/>
</dbReference>
<evidence type="ECO:0000259" key="1">
    <source>
        <dbReference type="Pfam" id="PF00078"/>
    </source>
</evidence>
<dbReference type="InterPro" id="IPR000477">
    <property type="entry name" value="RT_dom"/>
</dbReference>
<protein>
    <submittedName>
        <fullName evidence="3">Uncharacterized protein</fullName>
    </submittedName>
</protein>
<dbReference type="PANTHER" id="PTHR33116:SF78">
    <property type="entry name" value="OS12G0587133 PROTEIN"/>
    <property type="match status" value="1"/>
</dbReference>
<reference evidence="3" key="1">
    <citation type="journal article" date="2013" name="Nat. Commun.">
        <title>Whole-genome sequencing of Oryza brachyantha reveals mechanisms underlying Oryza genome evolution.</title>
        <authorList>
            <person name="Chen J."/>
            <person name="Huang Q."/>
            <person name="Gao D."/>
            <person name="Wang J."/>
            <person name="Lang Y."/>
            <person name="Liu T."/>
            <person name="Li B."/>
            <person name="Bai Z."/>
            <person name="Luis Goicoechea J."/>
            <person name="Liang C."/>
            <person name="Chen C."/>
            <person name="Zhang W."/>
            <person name="Sun S."/>
            <person name="Liao Y."/>
            <person name="Zhang X."/>
            <person name="Yang L."/>
            <person name="Song C."/>
            <person name="Wang M."/>
            <person name="Shi J."/>
            <person name="Liu G."/>
            <person name="Liu J."/>
            <person name="Zhou H."/>
            <person name="Zhou W."/>
            <person name="Yu Q."/>
            <person name="An N."/>
            <person name="Chen Y."/>
            <person name="Cai Q."/>
            <person name="Wang B."/>
            <person name="Liu B."/>
            <person name="Min J."/>
            <person name="Huang Y."/>
            <person name="Wu H."/>
            <person name="Li Z."/>
            <person name="Zhang Y."/>
            <person name="Yin Y."/>
            <person name="Song W."/>
            <person name="Jiang J."/>
            <person name="Jackson S.A."/>
            <person name="Wing R.A."/>
            <person name="Wang J."/>
            <person name="Chen M."/>
        </authorList>
    </citation>
    <scope>NUCLEOTIDE SEQUENCE [LARGE SCALE GENOMIC DNA]</scope>
    <source>
        <strain evidence="3">cv. IRGC 101232</strain>
    </source>
</reference>
<dbReference type="HOGENOM" id="CLU_342695_0_0_1"/>
<dbReference type="CDD" id="cd01650">
    <property type="entry name" value="RT_nLTR_like"/>
    <property type="match status" value="1"/>
</dbReference>
<dbReference type="EnsemblPlants" id="OB03G43320.1">
    <property type="protein sequence ID" value="OB03G43320.1"/>
    <property type="gene ID" value="OB03G43320"/>
</dbReference>
<dbReference type="InterPro" id="IPR036691">
    <property type="entry name" value="Endo/exonu/phosph_ase_sf"/>
</dbReference>
<dbReference type="Proteomes" id="UP000006038">
    <property type="component" value="Chromosome 3"/>
</dbReference>
<organism evidence="3">
    <name type="scientific">Oryza brachyantha</name>
    <name type="common">malo sina</name>
    <dbReference type="NCBI Taxonomy" id="4533"/>
    <lineage>
        <taxon>Eukaryota</taxon>
        <taxon>Viridiplantae</taxon>
        <taxon>Streptophyta</taxon>
        <taxon>Embryophyta</taxon>
        <taxon>Tracheophyta</taxon>
        <taxon>Spermatophyta</taxon>
        <taxon>Magnoliopsida</taxon>
        <taxon>Liliopsida</taxon>
        <taxon>Poales</taxon>
        <taxon>Poaceae</taxon>
        <taxon>BOP clade</taxon>
        <taxon>Oryzoideae</taxon>
        <taxon>Oryzeae</taxon>
        <taxon>Oryzinae</taxon>
        <taxon>Oryza</taxon>
    </lineage>
</organism>
<evidence type="ECO:0000313" key="3">
    <source>
        <dbReference type="EnsemblPlants" id="OB03G43320.1"/>
    </source>
</evidence>
<keyword evidence="4" id="KW-1185">Reference proteome</keyword>
<feature type="domain" description="Endonuclease/exonuclease/phosphatase" evidence="2">
    <location>
        <begin position="305"/>
        <end position="423"/>
    </location>
</feature>
<dbReference type="Pfam" id="PF00078">
    <property type="entry name" value="RVT_1"/>
    <property type="match status" value="1"/>
</dbReference>
<evidence type="ECO:0000313" key="4">
    <source>
        <dbReference type="Proteomes" id="UP000006038"/>
    </source>
</evidence>
<reference evidence="3" key="2">
    <citation type="submission" date="2013-04" db="UniProtKB">
        <authorList>
            <consortium name="EnsemblPlants"/>
        </authorList>
    </citation>
    <scope>IDENTIFICATION</scope>
</reference>
<dbReference type="PANTHER" id="PTHR33116">
    <property type="entry name" value="REVERSE TRANSCRIPTASE ZINC-BINDING DOMAIN-CONTAINING PROTEIN-RELATED-RELATED"/>
    <property type="match status" value="1"/>
</dbReference>
<sequence length="827" mass="91055">MAMSPAAAASAMSAALHIPACSFTVHSSPPDHFVFFFSNSGDRDLALARSPIPAASRQLILCPWSRLALASAFPLPFRVSLDLEGIPVHAWNPSTSAALIAPCRLISLDTAAGRPEDYQRLGVSALAPDLALIPREKFLLIPEPALPSGVPTLLQYQIFIRLLQTPTPGSATCSTVAATFGMPAEAAKVVPKRSKRIAAMLARSGSGDAITRAQRVLVLKLGLAPEAGPIPPCAMSDLDALFAKPLPQDHIVALSKLFSSSPPFLQATEQLARSSTWSISDPQLAEFSLSARVRHHAETVPWWLTIVYGPQEEPDKLRFLDELRSLRPSLAGPWAVAGDFNLILEARDKSNSNINRRMMGRFRRLIDELDLLELPLRGCRYTWSSERASPTLVKLDQVFYSSEWEELFPSCLLQAASSVASDHCGLLLHTCVGSPKAHRFRFEAFWPSLDGFLQVEEDAWHPPANLPPLAALAWCLSNTAKRLQSWSDRHVGSVRIQLLLAKEIVFRFDVAQESRPLSPLEAWLRRDLKLKCLGFDRLNDALIALLPKKDEAVEVGDFRPISLIHSFGKLFSKILASRLSPRLDALVEVNQSAFVKGRSIHNNFCFAQLATKALHAKRTPRLLLKVDIAKAFDTVSWPFLLEDLEFVQGILSVFGLASGIRTNFSKCSITPICYSAEDLDLIRSSFPCSISDFPCSYLGIPLSVWKLPRSALQPLVDKVSRRLPPWKGRLLSLVGRKVLVQSVLSSIPVHVAISVGLPAWAVKAIDKKRHAFLWTGSDSVHGGQCKVAWANVCRPKALGGLGILNLRTAGFALRLRWLWLQHSGHPY</sequence>
<accession>J3LTF6</accession>
<evidence type="ECO:0000259" key="2">
    <source>
        <dbReference type="Pfam" id="PF03372"/>
    </source>
</evidence>
<dbReference type="eggNOG" id="KOG1075">
    <property type="taxonomic scope" value="Eukaryota"/>
</dbReference>
<dbReference type="InterPro" id="IPR005135">
    <property type="entry name" value="Endo/exonuclease/phosphatase"/>
</dbReference>
<dbReference type="OMA" id="EACHIND"/>
<dbReference type="SUPFAM" id="SSF56219">
    <property type="entry name" value="DNase I-like"/>
    <property type="match status" value="1"/>
</dbReference>